<evidence type="ECO:0000256" key="4">
    <source>
        <dbReference type="SAM" id="Coils"/>
    </source>
</evidence>
<dbReference type="NCBIfam" id="TIGR00787">
    <property type="entry name" value="dctP"/>
    <property type="match status" value="1"/>
</dbReference>
<sequence>MKKKRNKLVITGVAFSSIALLGCADVNDSADNSENDTTEASSNENGGEYRLGMVAAQDSIQHQGAEMFAERVEEKTNGEISIDVFPGGQIGSDESLGQDLGSGNLEFAFLNQGSLSGMDQMLDFHYLPYIVSSYEEADEIYYGDGVIPQTMEETLLDNNIRALGWYELEFRGLSNSSGPVENPEDIDGLQLRVPGSQAIMSFFEEVGAQTVTVAMPELYTALQQGTVDGQDNGLLITYDNNLHETNEYYTRLNHVFATGTIAMSEQIWGNSSEEHQAALEEAAEEAQEWQIEAQRAEVEEYAQMMESEGVEVIELDDNQLETFQEIGMDLWDELEDVYGSENIEELRNEVEEARE</sequence>
<dbReference type="Proteomes" id="UP000240509">
    <property type="component" value="Unassembled WGS sequence"/>
</dbReference>
<dbReference type="OrthoDB" id="9776801at2"/>
<feature type="chain" id="PRO_5039386551" evidence="6">
    <location>
        <begin position="25"/>
        <end position="355"/>
    </location>
</feature>
<dbReference type="Gene3D" id="3.40.190.170">
    <property type="entry name" value="Bacterial extracellular solute-binding protein, family 7"/>
    <property type="match status" value="1"/>
</dbReference>
<keyword evidence="4" id="KW-0175">Coiled coil</keyword>
<dbReference type="InterPro" id="IPR004682">
    <property type="entry name" value="TRAP_DctP"/>
</dbReference>
<keyword evidence="8" id="KW-1185">Reference proteome</keyword>
<dbReference type="NCBIfam" id="NF037995">
    <property type="entry name" value="TRAP_S1"/>
    <property type="match status" value="1"/>
</dbReference>
<feature type="region of interest" description="Disordered" evidence="5">
    <location>
        <begin position="28"/>
        <end position="47"/>
    </location>
</feature>
<dbReference type="InterPro" id="IPR018389">
    <property type="entry name" value="DctP_fam"/>
</dbReference>
<evidence type="ECO:0000256" key="3">
    <source>
        <dbReference type="ARBA" id="ARBA00022729"/>
    </source>
</evidence>
<dbReference type="PANTHER" id="PTHR33376">
    <property type="match status" value="1"/>
</dbReference>
<evidence type="ECO:0000313" key="8">
    <source>
        <dbReference type="Proteomes" id="UP000240509"/>
    </source>
</evidence>
<dbReference type="InterPro" id="IPR038404">
    <property type="entry name" value="TRAP_DctP_sf"/>
</dbReference>
<dbReference type="Pfam" id="PF03480">
    <property type="entry name" value="DctP"/>
    <property type="match status" value="1"/>
</dbReference>
<organism evidence="7 8">
    <name type="scientific">Alkalicoccus saliphilus</name>
    <dbReference type="NCBI Taxonomy" id="200989"/>
    <lineage>
        <taxon>Bacteria</taxon>
        <taxon>Bacillati</taxon>
        <taxon>Bacillota</taxon>
        <taxon>Bacilli</taxon>
        <taxon>Bacillales</taxon>
        <taxon>Bacillaceae</taxon>
        <taxon>Alkalicoccus</taxon>
    </lineage>
</organism>
<accession>A0A2T4U4Q1</accession>
<reference evidence="7 8" key="1">
    <citation type="submission" date="2018-03" db="EMBL/GenBank/DDBJ databases">
        <title>Alkalicoccus saliphilus sp. nov., isolated from a mineral pool.</title>
        <authorList>
            <person name="Zhao B."/>
        </authorList>
    </citation>
    <scope>NUCLEOTIDE SEQUENCE [LARGE SCALE GENOMIC DNA]</scope>
    <source>
        <strain evidence="7 8">6AG</strain>
    </source>
</reference>
<comment type="similarity">
    <text evidence="1">Belongs to the bacterial solute-binding protein 7 family.</text>
</comment>
<dbReference type="EMBL" id="PZJJ01000019">
    <property type="protein sequence ID" value="PTL38381.1"/>
    <property type="molecule type" value="Genomic_DNA"/>
</dbReference>
<evidence type="ECO:0000256" key="5">
    <source>
        <dbReference type="SAM" id="MobiDB-lite"/>
    </source>
</evidence>
<evidence type="ECO:0000256" key="6">
    <source>
        <dbReference type="SAM" id="SignalP"/>
    </source>
</evidence>
<dbReference type="GO" id="GO:0030288">
    <property type="term" value="C:outer membrane-bounded periplasmic space"/>
    <property type="evidence" value="ECO:0007669"/>
    <property type="project" value="InterPro"/>
</dbReference>
<protein>
    <submittedName>
        <fullName evidence="7">Transporter</fullName>
    </submittedName>
</protein>
<comment type="caution">
    <text evidence="7">The sequence shown here is derived from an EMBL/GenBank/DDBJ whole genome shotgun (WGS) entry which is preliminary data.</text>
</comment>
<dbReference type="AlphaFoldDB" id="A0A2T4U4Q1"/>
<keyword evidence="2" id="KW-0813">Transport</keyword>
<evidence type="ECO:0000256" key="1">
    <source>
        <dbReference type="ARBA" id="ARBA00009023"/>
    </source>
</evidence>
<gene>
    <name evidence="7" type="ORF">C6Y45_11520</name>
</gene>
<evidence type="ECO:0000313" key="7">
    <source>
        <dbReference type="EMBL" id="PTL38381.1"/>
    </source>
</evidence>
<keyword evidence="3 6" id="KW-0732">Signal</keyword>
<dbReference type="PANTHER" id="PTHR33376:SF7">
    <property type="entry name" value="C4-DICARBOXYLATE-BINDING PROTEIN DCTB"/>
    <property type="match status" value="1"/>
</dbReference>
<feature type="coiled-coil region" evidence="4">
    <location>
        <begin position="272"/>
        <end position="299"/>
    </location>
</feature>
<name>A0A2T4U4Q1_9BACI</name>
<proteinExistence type="inferred from homology"/>
<dbReference type="PIRSF" id="PIRSF006470">
    <property type="entry name" value="DctB"/>
    <property type="match status" value="1"/>
</dbReference>
<dbReference type="PROSITE" id="PS51257">
    <property type="entry name" value="PROKAR_LIPOPROTEIN"/>
    <property type="match status" value="1"/>
</dbReference>
<dbReference type="RefSeq" id="WP_107585373.1">
    <property type="nucleotide sequence ID" value="NZ_PZJJ01000019.1"/>
</dbReference>
<feature type="signal peptide" evidence="6">
    <location>
        <begin position="1"/>
        <end position="24"/>
    </location>
</feature>
<dbReference type="GO" id="GO:0055085">
    <property type="term" value="P:transmembrane transport"/>
    <property type="evidence" value="ECO:0007669"/>
    <property type="project" value="InterPro"/>
</dbReference>
<dbReference type="CDD" id="cd13603">
    <property type="entry name" value="PBP2_TRAP_Siap_TeaA_like"/>
    <property type="match status" value="1"/>
</dbReference>
<evidence type="ECO:0000256" key="2">
    <source>
        <dbReference type="ARBA" id="ARBA00022448"/>
    </source>
</evidence>